<protein>
    <submittedName>
        <fullName evidence="1">Uncharacterized protein</fullName>
    </submittedName>
</protein>
<dbReference type="EMBL" id="JAZGQO010000011">
    <property type="protein sequence ID" value="KAK6174328.1"/>
    <property type="molecule type" value="Genomic_DNA"/>
</dbReference>
<evidence type="ECO:0000313" key="2">
    <source>
        <dbReference type="Proteomes" id="UP001347796"/>
    </source>
</evidence>
<dbReference type="AlphaFoldDB" id="A0AAN8PG58"/>
<evidence type="ECO:0000313" key="1">
    <source>
        <dbReference type="EMBL" id="KAK6174328.1"/>
    </source>
</evidence>
<reference evidence="1 2" key="1">
    <citation type="submission" date="2024-01" db="EMBL/GenBank/DDBJ databases">
        <title>The genome of the rayed Mediterranean limpet Patella caerulea (Linnaeus, 1758).</title>
        <authorList>
            <person name="Anh-Thu Weber A."/>
            <person name="Halstead-Nussloch G."/>
        </authorList>
    </citation>
    <scope>NUCLEOTIDE SEQUENCE [LARGE SCALE GENOMIC DNA]</scope>
    <source>
        <strain evidence="1">AATW-2023a</strain>
        <tissue evidence="1">Whole specimen</tissue>
    </source>
</reference>
<gene>
    <name evidence="1" type="ORF">SNE40_017630</name>
</gene>
<keyword evidence="2" id="KW-1185">Reference proteome</keyword>
<proteinExistence type="predicted"/>
<accession>A0AAN8PG58</accession>
<sequence>MHNILLTAENVKDMCQKTFELKQSNRIFLSSPGYPSRNGFTEESCECSIRGTSITSITILDLTLKTSSDGVRSNLFIQYGDITYNQASRDNSQPPLQVYNHRLQTTTTPTTAADLLINK</sequence>
<name>A0AAN8PG58_PATCE</name>
<comment type="caution">
    <text evidence="1">The sequence shown here is derived from an EMBL/GenBank/DDBJ whole genome shotgun (WGS) entry which is preliminary data.</text>
</comment>
<dbReference type="Proteomes" id="UP001347796">
    <property type="component" value="Unassembled WGS sequence"/>
</dbReference>
<organism evidence="1 2">
    <name type="scientific">Patella caerulea</name>
    <name type="common">Rayed Mediterranean limpet</name>
    <dbReference type="NCBI Taxonomy" id="87958"/>
    <lineage>
        <taxon>Eukaryota</taxon>
        <taxon>Metazoa</taxon>
        <taxon>Spiralia</taxon>
        <taxon>Lophotrochozoa</taxon>
        <taxon>Mollusca</taxon>
        <taxon>Gastropoda</taxon>
        <taxon>Patellogastropoda</taxon>
        <taxon>Patelloidea</taxon>
        <taxon>Patellidae</taxon>
        <taxon>Patella</taxon>
    </lineage>
</organism>